<evidence type="ECO:0000313" key="3">
    <source>
        <dbReference type="Proteomes" id="UP000316292"/>
    </source>
</evidence>
<dbReference type="GO" id="GO:0016491">
    <property type="term" value="F:oxidoreductase activity"/>
    <property type="evidence" value="ECO:0007669"/>
    <property type="project" value="InterPro"/>
</dbReference>
<gene>
    <name evidence="2" type="ORF">E6K71_03845</name>
</gene>
<name>A0A538SER4_UNCEI</name>
<feature type="domain" description="Thioredoxin" evidence="1">
    <location>
        <begin position="85"/>
        <end position="231"/>
    </location>
</feature>
<accession>A0A538SER4</accession>
<dbReference type="Gene3D" id="2.60.120.260">
    <property type="entry name" value="Galactose-binding domain-like"/>
    <property type="match status" value="1"/>
</dbReference>
<dbReference type="InterPro" id="IPR036249">
    <property type="entry name" value="Thioredoxin-like_sf"/>
</dbReference>
<evidence type="ECO:0000313" key="2">
    <source>
        <dbReference type="EMBL" id="TMQ49859.1"/>
    </source>
</evidence>
<dbReference type="InterPro" id="IPR000866">
    <property type="entry name" value="AhpC/TSA"/>
</dbReference>
<protein>
    <submittedName>
        <fullName evidence="2">Redoxin domain-containing protein</fullName>
    </submittedName>
</protein>
<evidence type="ECO:0000259" key="1">
    <source>
        <dbReference type="PROSITE" id="PS51352"/>
    </source>
</evidence>
<dbReference type="InterPro" id="IPR050553">
    <property type="entry name" value="Thioredoxin_ResA/DsbE_sf"/>
</dbReference>
<organism evidence="2 3">
    <name type="scientific">Eiseniibacteriota bacterium</name>
    <dbReference type="NCBI Taxonomy" id="2212470"/>
    <lineage>
        <taxon>Bacteria</taxon>
        <taxon>Candidatus Eiseniibacteriota</taxon>
    </lineage>
</organism>
<dbReference type="Gene3D" id="3.40.30.10">
    <property type="entry name" value="Glutaredoxin"/>
    <property type="match status" value="1"/>
</dbReference>
<dbReference type="Pfam" id="PF17991">
    <property type="entry name" value="Thioredoxin_10"/>
    <property type="match status" value="1"/>
</dbReference>
<dbReference type="EMBL" id="VBOR01000049">
    <property type="protein sequence ID" value="TMQ49859.1"/>
    <property type="molecule type" value="Genomic_DNA"/>
</dbReference>
<dbReference type="GO" id="GO:0016209">
    <property type="term" value="F:antioxidant activity"/>
    <property type="evidence" value="ECO:0007669"/>
    <property type="project" value="InterPro"/>
</dbReference>
<dbReference type="PANTHER" id="PTHR42852">
    <property type="entry name" value="THIOL:DISULFIDE INTERCHANGE PROTEIN DSBE"/>
    <property type="match status" value="1"/>
</dbReference>
<dbReference type="Proteomes" id="UP000316292">
    <property type="component" value="Unassembled WGS sequence"/>
</dbReference>
<proteinExistence type="predicted"/>
<comment type="caution">
    <text evidence="2">The sequence shown here is derived from an EMBL/GenBank/DDBJ whole genome shotgun (WGS) entry which is preliminary data.</text>
</comment>
<dbReference type="SUPFAM" id="SSF52833">
    <property type="entry name" value="Thioredoxin-like"/>
    <property type="match status" value="1"/>
</dbReference>
<dbReference type="PROSITE" id="PS51352">
    <property type="entry name" value="THIOREDOXIN_2"/>
    <property type="match status" value="1"/>
</dbReference>
<dbReference type="AlphaFoldDB" id="A0A538SER4"/>
<sequence length="429" mass="47643">MRLLSHARDLRAVGPEARAAPAGDHIRGDGLDLGHRPVAVALYDALLSGRHELIHGGLVSRHRLATRALLAALLFAASPAAHAELTPGTPAPDFTGARVWINSTPLSLKKELRNKVVLVDFWEYTCINCIRTLPALRRIYTRYKPYGFEIIGVHAPEFDFAYRPENVRIGTKRQRIPWPVVVDSDFSIWRAYDSNSWPNKFLIGSNGIISRQHGGEGAYGELERQIRAEIKKEHPKAAFPAACTIPADEDDFSPSRCGAMSEETYVGTTRGSRWGGEIANREGFQPGKTASYVSAPQQVRRGFSAHGLWKNNPDDFEHARSTPAPQDYIGIRYVGSEVYVVMNLKKGAGPSRVYVTRDRKPLPAARRGVDVQGDARGRTFIDLREGRMYYAIQGEDAGPHELRLSPTEPGVAINSFTFGNRCLTKFDRL</sequence>
<reference evidence="2 3" key="1">
    <citation type="journal article" date="2019" name="Nat. Microbiol.">
        <title>Mediterranean grassland soil C-N compound turnover is dependent on rainfall and depth, and is mediated by genomically divergent microorganisms.</title>
        <authorList>
            <person name="Diamond S."/>
            <person name="Andeer P.F."/>
            <person name="Li Z."/>
            <person name="Crits-Christoph A."/>
            <person name="Burstein D."/>
            <person name="Anantharaman K."/>
            <person name="Lane K.R."/>
            <person name="Thomas B.C."/>
            <person name="Pan C."/>
            <person name="Northen T.R."/>
            <person name="Banfield J.F."/>
        </authorList>
    </citation>
    <scope>NUCLEOTIDE SEQUENCE [LARGE SCALE GENOMIC DNA]</scope>
    <source>
        <strain evidence="2">WS_1</strain>
    </source>
</reference>
<dbReference type="Pfam" id="PF00578">
    <property type="entry name" value="AhpC-TSA"/>
    <property type="match status" value="1"/>
</dbReference>
<dbReference type="InterPro" id="IPR013766">
    <property type="entry name" value="Thioredoxin_domain"/>
</dbReference>
<dbReference type="PANTHER" id="PTHR42852:SF13">
    <property type="entry name" value="PROTEIN DIPZ"/>
    <property type="match status" value="1"/>
</dbReference>
<dbReference type="InterPro" id="IPR041017">
    <property type="entry name" value="Thioredoxin_10"/>
</dbReference>